<dbReference type="InterPro" id="IPR006805">
    <property type="entry name" value="Anth_synth_I_N"/>
</dbReference>
<name>A0AAE3UBS2_9BACT</name>
<comment type="caution">
    <text evidence="3">The sequence shown here is derived from an EMBL/GenBank/DDBJ whole genome shotgun (WGS) entry which is preliminary data.</text>
</comment>
<dbReference type="PANTHER" id="PTHR11236">
    <property type="entry name" value="AMINOBENZOATE/ANTHRANILATE SYNTHASE"/>
    <property type="match status" value="1"/>
</dbReference>
<evidence type="ECO:0000313" key="3">
    <source>
        <dbReference type="EMBL" id="MDJ1500128.1"/>
    </source>
</evidence>
<feature type="domain" description="Chorismate-utilising enzyme C-terminal" evidence="1">
    <location>
        <begin position="171"/>
        <end position="427"/>
    </location>
</feature>
<proteinExistence type="predicted"/>
<feature type="domain" description="Anthranilate synthase component I N-terminal" evidence="2">
    <location>
        <begin position="90"/>
        <end position="129"/>
    </location>
</feature>
<dbReference type="RefSeq" id="WP_314509651.1">
    <property type="nucleotide sequence ID" value="NZ_JASJOU010000001.1"/>
</dbReference>
<accession>A0AAE3UBS2</accession>
<protein>
    <submittedName>
        <fullName evidence="3">Anthranilate synthase component I family protein</fullName>
    </submittedName>
</protein>
<keyword evidence="4" id="KW-1185">Reference proteome</keyword>
<dbReference type="PANTHER" id="PTHR11236:SF18">
    <property type="entry name" value="AMINODEOXYCHORISMATE SYNTHASE"/>
    <property type="match status" value="1"/>
</dbReference>
<dbReference type="PRINTS" id="PR00095">
    <property type="entry name" value="ANTSNTHASEI"/>
</dbReference>
<dbReference type="GO" id="GO:0008153">
    <property type="term" value="P:4-aminobenzoate biosynthetic process"/>
    <property type="evidence" value="ECO:0007669"/>
    <property type="project" value="TreeGrafter"/>
</dbReference>
<dbReference type="Pfam" id="PF04715">
    <property type="entry name" value="Anth_synt_I_N"/>
    <property type="match status" value="1"/>
</dbReference>
<dbReference type="GO" id="GO:0000162">
    <property type="term" value="P:L-tryptophan biosynthetic process"/>
    <property type="evidence" value="ECO:0007669"/>
    <property type="project" value="TreeGrafter"/>
</dbReference>
<dbReference type="Pfam" id="PF00425">
    <property type="entry name" value="Chorismate_bind"/>
    <property type="match status" value="1"/>
</dbReference>
<dbReference type="InterPro" id="IPR005801">
    <property type="entry name" value="ADC_synthase"/>
</dbReference>
<dbReference type="InterPro" id="IPR015890">
    <property type="entry name" value="Chorismate_C"/>
</dbReference>
<evidence type="ECO:0000259" key="1">
    <source>
        <dbReference type="Pfam" id="PF00425"/>
    </source>
</evidence>
<dbReference type="GO" id="GO:0005737">
    <property type="term" value="C:cytoplasm"/>
    <property type="evidence" value="ECO:0007669"/>
    <property type="project" value="TreeGrafter"/>
</dbReference>
<dbReference type="Proteomes" id="UP001232063">
    <property type="component" value="Unassembled WGS sequence"/>
</dbReference>
<organism evidence="3 4">
    <name type="scientific">Xanthocytophaga agilis</name>
    <dbReference type="NCBI Taxonomy" id="3048010"/>
    <lineage>
        <taxon>Bacteria</taxon>
        <taxon>Pseudomonadati</taxon>
        <taxon>Bacteroidota</taxon>
        <taxon>Cytophagia</taxon>
        <taxon>Cytophagales</taxon>
        <taxon>Rhodocytophagaceae</taxon>
        <taxon>Xanthocytophaga</taxon>
    </lineage>
</organism>
<evidence type="ECO:0000259" key="2">
    <source>
        <dbReference type="Pfam" id="PF04715"/>
    </source>
</evidence>
<dbReference type="GO" id="GO:0046820">
    <property type="term" value="F:4-amino-4-deoxychorismate synthase activity"/>
    <property type="evidence" value="ECO:0007669"/>
    <property type="project" value="TreeGrafter"/>
</dbReference>
<gene>
    <name evidence="3" type="ORF">QNI22_05705</name>
</gene>
<evidence type="ECO:0000313" key="4">
    <source>
        <dbReference type="Proteomes" id="UP001232063"/>
    </source>
</evidence>
<dbReference type="Gene3D" id="3.60.120.10">
    <property type="entry name" value="Anthranilate synthase"/>
    <property type="match status" value="1"/>
</dbReference>
<reference evidence="3" key="1">
    <citation type="submission" date="2023-05" db="EMBL/GenBank/DDBJ databases">
        <authorList>
            <person name="Zhang X."/>
        </authorList>
    </citation>
    <scope>NUCLEOTIDE SEQUENCE</scope>
    <source>
        <strain evidence="3">BD1B2-1</strain>
    </source>
</reference>
<dbReference type="EMBL" id="JASJOU010000001">
    <property type="protein sequence ID" value="MDJ1500128.1"/>
    <property type="molecule type" value="Genomic_DNA"/>
</dbReference>
<sequence length="438" mass="49913">METRVYQTYSIKDITGFYSLQQFCTQALTWAESQDCFHYFTDNQLGSQYPHGGYRNMLVLGAKERIPLQKGQVFDDLEEYLQAGKKDWIIGYWGYDLKNEIEELQSHNSNPFTLPDAFFYIPDILIFFEDDTITIASFGNPDQILQTILSTPIAQNSGLNFKGDIQQRTSKEKYLYTVDQLKEHILDGDVYEINYCMEFFSQNAVLQPLQAYLALNTLSPMPFSVYGKIDTHYLLCASPERFLKKKETQLISMPIKGTIKRGASLEEDIVLKGLLHSSIKERAENMMIVDLVRNDLARSARSGSVVVEEMFGIYTFAALHQMISTVVAEIRPEMDTIEAIRNAFPMGSMTGAPKIKAMELIDKYEDLRRGLYSGAVGYFTPEGDFDFNVVIRSIQYDATQHYLSFSVGSAITYDAIPEQEYAECLLKAQAMYTVLTAR</sequence>
<dbReference type="InterPro" id="IPR019999">
    <property type="entry name" value="Anth_synth_I-like"/>
</dbReference>
<dbReference type="AlphaFoldDB" id="A0AAE3UBS2"/>
<dbReference type="SUPFAM" id="SSF56322">
    <property type="entry name" value="ADC synthase"/>
    <property type="match status" value="1"/>
</dbReference>